<dbReference type="GO" id="GO:0016747">
    <property type="term" value="F:acyltransferase activity, transferring groups other than amino-acyl groups"/>
    <property type="evidence" value="ECO:0007669"/>
    <property type="project" value="InterPro"/>
</dbReference>
<dbReference type="InterPro" id="IPR016181">
    <property type="entry name" value="Acyl_CoA_acyltransferase"/>
</dbReference>
<dbReference type="CDD" id="cd04301">
    <property type="entry name" value="NAT_SF"/>
    <property type="match status" value="1"/>
</dbReference>
<dbReference type="OrthoDB" id="10264707at2759"/>
<dbReference type="KEGG" id="ago:AGOS_AFL215C"/>
<feature type="region of interest" description="Disordered" evidence="1">
    <location>
        <begin position="433"/>
        <end position="462"/>
    </location>
</feature>
<dbReference type="InterPro" id="IPR000182">
    <property type="entry name" value="GNAT_dom"/>
</dbReference>
<evidence type="ECO:0000313" key="3">
    <source>
        <dbReference type="EMBL" id="AAS53159.1"/>
    </source>
</evidence>
<dbReference type="OMA" id="ETGKYPL"/>
<keyword evidence="4" id="KW-1185">Reference proteome</keyword>
<dbReference type="Pfam" id="PF00583">
    <property type="entry name" value="Acetyltransf_1"/>
    <property type="match status" value="1"/>
</dbReference>
<dbReference type="GeneID" id="4621559"/>
<dbReference type="Pfam" id="PF09337">
    <property type="entry name" value="zf-H2C2"/>
    <property type="match status" value="1"/>
</dbReference>
<dbReference type="Gene3D" id="3.40.630.30">
    <property type="match status" value="1"/>
</dbReference>
<dbReference type="PANTHER" id="PTHR43138:SF2">
    <property type="entry name" value="PROTEIN SPT10"/>
    <property type="match status" value="1"/>
</dbReference>
<reference evidence="4" key="2">
    <citation type="journal article" date="2013" name="G3 (Bethesda)">
        <title>Genomes of Ashbya fungi isolated from insects reveal four mating-type loci, numerous translocations, lack of transposons, and distinct gene duplications.</title>
        <authorList>
            <person name="Dietrich F.S."/>
            <person name="Voegeli S."/>
            <person name="Kuo S."/>
            <person name="Philippsen P."/>
        </authorList>
    </citation>
    <scope>GENOME REANNOTATION</scope>
    <source>
        <strain evidence="4">ATCC 10895 / CBS 109.51 / FGSC 9923 / NRRL Y-1056</strain>
    </source>
</reference>
<reference evidence="3 4" key="1">
    <citation type="journal article" date="2004" name="Science">
        <title>The Ashbya gossypii genome as a tool for mapping the ancient Saccharomyces cerevisiae genome.</title>
        <authorList>
            <person name="Dietrich F.S."/>
            <person name="Voegeli S."/>
            <person name="Brachat S."/>
            <person name="Lerch A."/>
            <person name="Gates K."/>
            <person name="Steiner S."/>
            <person name="Mohr C."/>
            <person name="Pohlmann R."/>
            <person name="Luedi P."/>
            <person name="Choi S."/>
            <person name="Wing R.A."/>
            <person name="Flavier A."/>
            <person name="Gaffney T.D."/>
            <person name="Philippsen P."/>
        </authorList>
    </citation>
    <scope>NUCLEOTIDE SEQUENCE [LARGE SCALE GENOMIC DNA]</scope>
    <source>
        <strain evidence="4">ATCC 10895 / CBS 109.51 / FGSC 9923 / NRRL Y-1056</strain>
    </source>
</reference>
<dbReference type="Gene3D" id="1.10.340.70">
    <property type="match status" value="1"/>
</dbReference>
<proteinExistence type="predicted"/>
<feature type="region of interest" description="Disordered" evidence="1">
    <location>
        <begin position="489"/>
        <end position="517"/>
    </location>
</feature>
<dbReference type="AlphaFoldDB" id="Q755M9"/>
<dbReference type="eggNOG" id="ENOG502QRFX">
    <property type="taxonomic scope" value="Eukaryota"/>
</dbReference>
<accession>Q755M9</accession>
<dbReference type="InterPro" id="IPR015416">
    <property type="entry name" value="Znf_H2C2_histone_UAS-bd"/>
</dbReference>
<gene>
    <name evidence="3" type="ORF">AGOS_AFL215C</name>
</gene>
<dbReference type="SUPFAM" id="SSF55729">
    <property type="entry name" value="Acyl-CoA N-acyltransferases (Nat)"/>
    <property type="match status" value="1"/>
</dbReference>
<dbReference type="PROSITE" id="PS51186">
    <property type="entry name" value="GNAT"/>
    <property type="match status" value="1"/>
</dbReference>
<dbReference type="EMBL" id="AE016819">
    <property type="protein sequence ID" value="AAS53159.1"/>
    <property type="molecule type" value="Genomic_DNA"/>
</dbReference>
<feature type="compositionally biased region" description="Basic and acidic residues" evidence="1">
    <location>
        <begin position="570"/>
        <end position="579"/>
    </location>
</feature>
<dbReference type="FunCoup" id="Q755M9">
    <property type="interactions" value="1365"/>
</dbReference>
<dbReference type="HOGENOM" id="CLU_013985_42_4_1"/>
<sequence>MIFRDSESIPLESNEAHDQEQHDIETYLTVLQPHTILLKDGETTATMYPIRANSDLLPLGLLAFLLDEFNMEVEKGDSFPYYEPLDLDEFRKMWFHTHGIVCVMVLGEIPELDYSLELSEDQQLLQTEQLRQQGVTTERNTVQYQKRKERRNMNLNIQWEKQCLGTFNLLPAYPGRSSHVVTGTFLVNAGIRGKGIGRTLVERFLEWAPQLGFTSCCFPLVYGTNVGIRRILESSNFKRIGKLPESGILKGYDSPIDSFIYGKEFTHVSKQIDALNSARNDSTKAKYERLKFYLETSEYPASCSRNEKARLRVMSKTHSILNGKLMFKGREVVYEPRRQLEIAYETHAVDHQGINRVTSKVAERYHWKGIKQSVAKVISTCTRCQDTPAHDAQHPGSGLVIDATGPANQTHVVVHAHANDDQLSRVAEAVVGSLQRAEDRDYAESTPADATPRARAYPPPGQLRRIRFHTQPAAKDPDPSMNSFTRYAEEHLPRSAKKRSRYSSAAHPDSPKSASESATVLLDDTPPIDDALLHLEDNVIAAVEAVRKEQRAASLRRSPNTDDDYVSDDPSFHDDRAYY</sequence>
<evidence type="ECO:0000256" key="1">
    <source>
        <dbReference type="SAM" id="MobiDB-lite"/>
    </source>
</evidence>
<name>Q755M9_EREGS</name>
<dbReference type="InParanoid" id="Q755M9"/>
<dbReference type="RefSeq" id="NP_985335.1">
    <property type="nucleotide sequence ID" value="NM_210689.2"/>
</dbReference>
<dbReference type="Proteomes" id="UP000000591">
    <property type="component" value="Chromosome VI"/>
</dbReference>
<dbReference type="PANTHER" id="PTHR43138">
    <property type="entry name" value="ACETYLTRANSFERASE, GNAT FAMILY"/>
    <property type="match status" value="1"/>
</dbReference>
<feature type="region of interest" description="Disordered" evidence="1">
    <location>
        <begin position="549"/>
        <end position="579"/>
    </location>
</feature>
<evidence type="ECO:0000259" key="2">
    <source>
        <dbReference type="PROSITE" id="PS51186"/>
    </source>
</evidence>
<dbReference type="InterPro" id="IPR052742">
    <property type="entry name" value="Mito_N-acetyltransferase"/>
</dbReference>
<evidence type="ECO:0000313" key="4">
    <source>
        <dbReference type="Proteomes" id="UP000000591"/>
    </source>
</evidence>
<organism evidence="3 4">
    <name type="scientific">Eremothecium gossypii (strain ATCC 10895 / CBS 109.51 / FGSC 9923 / NRRL Y-1056)</name>
    <name type="common">Yeast</name>
    <name type="synonym">Ashbya gossypii</name>
    <dbReference type="NCBI Taxonomy" id="284811"/>
    <lineage>
        <taxon>Eukaryota</taxon>
        <taxon>Fungi</taxon>
        <taxon>Dikarya</taxon>
        <taxon>Ascomycota</taxon>
        <taxon>Saccharomycotina</taxon>
        <taxon>Saccharomycetes</taxon>
        <taxon>Saccharomycetales</taxon>
        <taxon>Saccharomycetaceae</taxon>
        <taxon>Eremothecium</taxon>
    </lineage>
</organism>
<feature type="domain" description="N-acetyltransferase" evidence="2">
    <location>
        <begin position="104"/>
        <end position="266"/>
    </location>
</feature>
<protein>
    <submittedName>
        <fullName evidence="3">AFL215Cp</fullName>
    </submittedName>
</protein>